<name>A0A2P2ILE6_RHIMU</name>
<dbReference type="EMBL" id="GGEC01001583">
    <property type="protein sequence ID" value="MBW82066.1"/>
    <property type="molecule type" value="Transcribed_RNA"/>
</dbReference>
<evidence type="ECO:0000313" key="1">
    <source>
        <dbReference type="EMBL" id="MBW82066.1"/>
    </source>
</evidence>
<reference evidence="1" key="1">
    <citation type="submission" date="2018-02" db="EMBL/GenBank/DDBJ databases">
        <title>Rhizophora mucronata_Transcriptome.</title>
        <authorList>
            <person name="Meera S.P."/>
            <person name="Sreeshan A."/>
            <person name="Augustine A."/>
        </authorList>
    </citation>
    <scope>NUCLEOTIDE SEQUENCE</scope>
    <source>
        <tissue evidence="1">Leaf</tissue>
    </source>
</reference>
<sequence length="41" mass="4843">MRFLFHFCYCNLVQCRFFLDSPIRCSLGFSYAALIKYTGPL</sequence>
<dbReference type="AlphaFoldDB" id="A0A2P2ILE6"/>
<proteinExistence type="predicted"/>
<organism evidence="1">
    <name type="scientific">Rhizophora mucronata</name>
    <name type="common">Asiatic mangrove</name>
    <dbReference type="NCBI Taxonomy" id="61149"/>
    <lineage>
        <taxon>Eukaryota</taxon>
        <taxon>Viridiplantae</taxon>
        <taxon>Streptophyta</taxon>
        <taxon>Embryophyta</taxon>
        <taxon>Tracheophyta</taxon>
        <taxon>Spermatophyta</taxon>
        <taxon>Magnoliopsida</taxon>
        <taxon>eudicotyledons</taxon>
        <taxon>Gunneridae</taxon>
        <taxon>Pentapetalae</taxon>
        <taxon>rosids</taxon>
        <taxon>fabids</taxon>
        <taxon>Malpighiales</taxon>
        <taxon>Rhizophoraceae</taxon>
        <taxon>Rhizophora</taxon>
    </lineage>
</organism>
<protein>
    <submittedName>
        <fullName evidence="1">Uncharacterized protein</fullName>
    </submittedName>
</protein>
<accession>A0A2P2ILE6</accession>